<evidence type="ECO:0000259" key="2">
    <source>
        <dbReference type="PROSITE" id="PS50836"/>
    </source>
</evidence>
<dbReference type="GO" id="GO:0042421">
    <property type="term" value="P:norepinephrine biosynthetic process"/>
    <property type="evidence" value="ECO:0007669"/>
    <property type="project" value="TreeGrafter"/>
</dbReference>
<dbReference type="EMBL" id="CAJNOL010001495">
    <property type="protein sequence ID" value="CAF1370468.1"/>
    <property type="molecule type" value="Genomic_DNA"/>
</dbReference>
<dbReference type="PROSITE" id="PS50836">
    <property type="entry name" value="DOMON"/>
    <property type="match status" value="1"/>
</dbReference>
<dbReference type="PANTHER" id="PTHR10157">
    <property type="entry name" value="DOPAMINE BETA HYDROXYLASE RELATED"/>
    <property type="match status" value="1"/>
</dbReference>
<dbReference type="Proteomes" id="UP000663870">
    <property type="component" value="Unassembled WGS sequence"/>
</dbReference>
<proteinExistence type="predicted"/>
<feature type="domain" description="DOMON" evidence="2">
    <location>
        <begin position="1"/>
        <end position="100"/>
    </location>
</feature>
<protein>
    <recommendedName>
        <fullName evidence="2">DOMON domain-containing protein</fullName>
    </recommendedName>
</protein>
<dbReference type="GO" id="GO:0030667">
    <property type="term" value="C:secretory granule membrane"/>
    <property type="evidence" value="ECO:0007669"/>
    <property type="project" value="TreeGrafter"/>
</dbReference>
<organism evidence="4 5">
    <name type="scientific">Rotaria sordida</name>
    <dbReference type="NCBI Taxonomy" id="392033"/>
    <lineage>
        <taxon>Eukaryota</taxon>
        <taxon>Metazoa</taxon>
        <taxon>Spiralia</taxon>
        <taxon>Gnathifera</taxon>
        <taxon>Rotifera</taxon>
        <taxon>Eurotatoria</taxon>
        <taxon>Bdelloidea</taxon>
        <taxon>Philodinida</taxon>
        <taxon>Philodinidae</taxon>
        <taxon>Rotaria</taxon>
    </lineage>
</organism>
<dbReference type="GO" id="GO:0042420">
    <property type="term" value="P:dopamine catabolic process"/>
    <property type="evidence" value="ECO:0007669"/>
    <property type="project" value="TreeGrafter"/>
</dbReference>
<dbReference type="GO" id="GO:0006589">
    <property type="term" value="P:octopamine biosynthetic process"/>
    <property type="evidence" value="ECO:0007669"/>
    <property type="project" value="TreeGrafter"/>
</dbReference>
<dbReference type="InterPro" id="IPR045266">
    <property type="entry name" value="DOH_DOMON"/>
</dbReference>
<feature type="chain" id="PRO_5044132093" description="DOMON domain-containing protein" evidence="1">
    <location>
        <begin position="20"/>
        <end position="196"/>
    </location>
</feature>
<reference evidence="4" key="1">
    <citation type="submission" date="2021-02" db="EMBL/GenBank/DDBJ databases">
        <authorList>
            <person name="Nowell W R."/>
        </authorList>
    </citation>
    <scope>NUCLEOTIDE SEQUENCE</scope>
</reference>
<dbReference type="SMART" id="SM00664">
    <property type="entry name" value="DoH"/>
    <property type="match status" value="1"/>
</dbReference>
<dbReference type="CDD" id="cd09631">
    <property type="entry name" value="DOMON_DOH"/>
    <property type="match status" value="1"/>
</dbReference>
<dbReference type="EMBL" id="CAJNOH010000161">
    <property type="protein sequence ID" value="CAF0917352.1"/>
    <property type="molecule type" value="Genomic_DNA"/>
</dbReference>
<evidence type="ECO:0000256" key="1">
    <source>
        <dbReference type="SAM" id="SignalP"/>
    </source>
</evidence>
<dbReference type="PANTHER" id="PTHR10157:SF23">
    <property type="entry name" value="MOXD1 HOMOLOG 1"/>
    <property type="match status" value="1"/>
</dbReference>
<dbReference type="InterPro" id="IPR000945">
    <property type="entry name" value="DBH-like"/>
</dbReference>
<accession>A0A815IMV6</accession>
<comment type="caution">
    <text evidence="4">The sequence shown here is derived from an EMBL/GenBank/DDBJ whole genome shotgun (WGS) entry which is preliminary data.</text>
</comment>
<feature type="signal peptide" evidence="1">
    <location>
        <begin position="1"/>
        <end position="19"/>
    </location>
</feature>
<sequence length="196" mass="22259">MKTLGWIALGLSPGGGVGGADIDVGWISDGKTHFKIRIEKEEYSWTAVQFKRKLDTCDPIVVAIKFDTNTLIYAYGLKDPNPNISYHETRKGNHILWLLGYKNARLLVIELEAGTIVSTVRIESEAAFIDQRWVADFIRINPLVEYSIINFYYKKNGRGQPIEIVLDALTALIVVDEAIKKKLKKEILHSRMNLRK</sequence>
<evidence type="ECO:0000313" key="4">
    <source>
        <dbReference type="EMBL" id="CAF1370468.1"/>
    </source>
</evidence>
<dbReference type="GO" id="GO:0005615">
    <property type="term" value="C:extracellular space"/>
    <property type="evidence" value="ECO:0007669"/>
    <property type="project" value="TreeGrafter"/>
</dbReference>
<evidence type="ECO:0000313" key="5">
    <source>
        <dbReference type="Proteomes" id="UP000663870"/>
    </source>
</evidence>
<keyword evidence="5" id="KW-1185">Reference proteome</keyword>
<dbReference type="AlphaFoldDB" id="A0A815IMV6"/>
<dbReference type="Proteomes" id="UP000663854">
    <property type="component" value="Unassembled WGS sequence"/>
</dbReference>
<dbReference type="GO" id="GO:0005507">
    <property type="term" value="F:copper ion binding"/>
    <property type="evidence" value="ECO:0007669"/>
    <property type="project" value="TreeGrafter"/>
</dbReference>
<evidence type="ECO:0000313" key="3">
    <source>
        <dbReference type="EMBL" id="CAF0917352.1"/>
    </source>
</evidence>
<dbReference type="GO" id="GO:0004500">
    <property type="term" value="F:dopamine beta-monooxygenase activity"/>
    <property type="evidence" value="ECO:0007669"/>
    <property type="project" value="InterPro"/>
</dbReference>
<name>A0A815IMV6_9BILA</name>
<keyword evidence="1" id="KW-0732">Signal</keyword>
<dbReference type="InterPro" id="IPR005018">
    <property type="entry name" value="DOMON_domain"/>
</dbReference>
<gene>
    <name evidence="4" type="ORF">JXQ802_LOCUS33123</name>
    <name evidence="3" type="ORF">PYM288_LOCUS10338</name>
</gene>